<dbReference type="InterPro" id="IPR000297">
    <property type="entry name" value="PPIase_PpiC"/>
</dbReference>
<gene>
    <name evidence="5" type="ORF">FOZ61_008036</name>
</gene>
<name>A0A7J6M7V4_PEROL</name>
<dbReference type="GO" id="GO:0004722">
    <property type="term" value="F:protein serine/threonine phosphatase activity"/>
    <property type="evidence" value="ECO:0007669"/>
    <property type="project" value="InterPro"/>
</dbReference>
<dbReference type="PROSITE" id="PS50198">
    <property type="entry name" value="PPIC_PPIASE_2"/>
    <property type="match status" value="1"/>
</dbReference>
<dbReference type="PANTHER" id="PTHR47992">
    <property type="entry name" value="PROTEIN PHOSPHATASE"/>
    <property type="match status" value="1"/>
</dbReference>
<dbReference type="Pfam" id="PF00481">
    <property type="entry name" value="PP2C"/>
    <property type="match status" value="1"/>
</dbReference>
<evidence type="ECO:0000313" key="6">
    <source>
        <dbReference type="Proteomes" id="UP000570595"/>
    </source>
</evidence>
<feature type="compositionally biased region" description="Basic and acidic residues" evidence="2">
    <location>
        <begin position="125"/>
        <end position="135"/>
    </location>
</feature>
<dbReference type="OrthoDB" id="10264738at2759"/>
<dbReference type="InterPro" id="IPR046357">
    <property type="entry name" value="PPIase_dom_sf"/>
</dbReference>
<dbReference type="Proteomes" id="UP000570595">
    <property type="component" value="Unassembled WGS sequence"/>
</dbReference>
<feature type="region of interest" description="Disordered" evidence="2">
    <location>
        <begin position="1"/>
        <end position="41"/>
    </location>
</feature>
<dbReference type="Gene3D" id="3.60.40.10">
    <property type="entry name" value="PPM-type phosphatase domain"/>
    <property type="match status" value="1"/>
</dbReference>
<evidence type="ECO:0008006" key="7">
    <source>
        <dbReference type="Google" id="ProtNLM"/>
    </source>
</evidence>
<dbReference type="InterPro" id="IPR015655">
    <property type="entry name" value="PP2C"/>
</dbReference>
<dbReference type="CDD" id="cd00143">
    <property type="entry name" value="PP2Cc"/>
    <property type="match status" value="1"/>
</dbReference>
<evidence type="ECO:0000313" key="5">
    <source>
        <dbReference type="EMBL" id="KAF4667648.1"/>
    </source>
</evidence>
<evidence type="ECO:0000256" key="2">
    <source>
        <dbReference type="SAM" id="MobiDB-lite"/>
    </source>
</evidence>
<evidence type="ECO:0000256" key="1">
    <source>
        <dbReference type="PROSITE-ProRule" id="PRU00278"/>
    </source>
</evidence>
<feature type="domain" description="PpiC" evidence="3">
    <location>
        <begin position="584"/>
        <end position="700"/>
    </location>
</feature>
<dbReference type="InterPro" id="IPR036457">
    <property type="entry name" value="PPM-type-like_dom_sf"/>
</dbReference>
<protein>
    <recommendedName>
        <fullName evidence="7">PPM-type phosphatase domain-containing protein</fullName>
    </recommendedName>
</protein>
<reference evidence="5 6" key="1">
    <citation type="submission" date="2020-04" db="EMBL/GenBank/DDBJ databases">
        <title>Perkinsus olseni comparative genomics.</title>
        <authorList>
            <person name="Bogema D.R."/>
        </authorList>
    </citation>
    <scope>NUCLEOTIDE SEQUENCE [LARGE SCALE GENOMIC DNA]</scope>
    <source>
        <strain evidence="5">ATCC PRA-179</strain>
    </source>
</reference>
<keyword evidence="1" id="KW-0697">Rotamase</keyword>
<dbReference type="SMART" id="SM00332">
    <property type="entry name" value="PP2Cc"/>
    <property type="match status" value="1"/>
</dbReference>
<evidence type="ECO:0000259" key="3">
    <source>
        <dbReference type="PROSITE" id="PS50198"/>
    </source>
</evidence>
<evidence type="ECO:0000259" key="4">
    <source>
        <dbReference type="PROSITE" id="PS51746"/>
    </source>
</evidence>
<dbReference type="InterPro" id="IPR001932">
    <property type="entry name" value="PPM-type_phosphatase-like_dom"/>
</dbReference>
<feature type="region of interest" description="Disordered" evidence="2">
    <location>
        <begin position="95"/>
        <end position="151"/>
    </location>
</feature>
<dbReference type="PROSITE" id="PS51746">
    <property type="entry name" value="PPM_2"/>
    <property type="match status" value="1"/>
</dbReference>
<proteinExistence type="predicted"/>
<dbReference type="GO" id="GO:0003755">
    <property type="term" value="F:peptidyl-prolyl cis-trans isomerase activity"/>
    <property type="evidence" value="ECO:0007669"/>
    <property type="project" value="UniProtKB-KW"/>
</dbReference>
<dbReference type="Gene3D" id="3.10.50.40">
    <property type="match status" value="1"/>
</dbReference>
<dbReference type="EMBL" id="JABAHT010000051">
    <property type="protein sequence ID" value="KAF4667648.1"/>
    <property type="molecule type" value="Genomic_DNA"/>
</dbReference>
<dbReference type="Pfam" id="PF00639">
    <property type="entry name" value="Rotamase"/>
    <property type="match status" value="1"/>
</dbReference>
<feature type="region of interest" description="Disordered" evidence="2">
    <location>
        <begin position="562"/>
        <end position="582"/>
    </location>
</feature>
<feature type="compositionally biased region" description="Basic and acidic residues" evidence="2">
    <location>
        <begin position="95"/>
        <end position="117"/>
    </location>
</feature>
<sequence length="700" mass="78173">MEGQQGGPQYYDFNASSGSTGAAGNVGPAPPPTTQDDDEFADCIDHQYAQRYGPAPNPVSVFFEDAHAQRQAERKMQCSVPGRGRGTPLWMIKQKQEEEKHRREAQEASRQMKELEQKLMAGSSSDDKSARHKEGVTAVDTVEGNAEAHRDQQSRWLLDQEGWVPHESDPSGNWYYHGVTGTMLQRATQKLYLPRSDGTFRELSREEWLSMAMAKHDPSQELRLAADATMMQGRRAKMEDKHALLKDLKDIGRRLGYNLDHLPSPTGMYMVYDGHQGVTCAEYCIKQTHNKILPRLANHKEPITEEFMRKVFEDSFRELDEEFLAKYRTIPDGSTAVIALVIGIDLYVANIGDSACLLVQRVPAQTSAADEHHQQQRQHPNYSLEVKLCHTNHKPEDATEKDRIVKNGGAMVTPAGGVARVAAADYEEKMKAYKKATNAGLGAMEKPPIALAVSRAFGDREFKTPNKLIISVPSVNHHTLSPETDIALVLVCDGVTDVMTPAMIGAKILQYNRKPKAASGGLIQEAYQRGSQDNLTAITVFLNWPRPPTFGDLDLLAEQQAKALEDPSSPKAAKRQRTGPAREVKKIRCKHILMKHKDVRNPRDRVRNKQVTRTKTEAENTMMSILADLRKDSSKFPELCKKHSECLSSRKTGHLCGDLDWFGHGKMMPEFEEAAFALDVGEMSDLVYSPSGIHIIVRIA</sequence>
<keyword evidence="1" id="KW-0413">Isomerase</keyword>
<accession>A0A7J6M7V4</accession>
<comment type="caution">
    <text evidence="5">The sequence shown here is derived from an EMBL/GenBank/DDBJ whole genome shotgun (WGS) entry which is preliminary data.</text>
</comment>
<dbReference type="AlphaFoldDB" id="A0A7J6M7V4"/>
<dbReference type="SUPFAM" id="SSF54534">
    <property type="entry name" value="FKBP-like"/>
    <property type="match status" value="1"/>
</dbReference>
<organism evidence="5 6">
    <name type="scientific">Perkinsus olseni</name>
    <name type="common">Perkinsus atlanticus</name>
    <dbReference type="NCBI Taxonomy" id="32597"/>
    <lineage>
        <taxon>Eukaryota</taxon>
        <taxon>Sar</taxon>
        <taxon>Alveolata</taxon>
        <taxon>Perkinsozoa</taxon>
        <taxon>Perkinsea</taxon>
        <taxon>Perkinsida</taxon>
        <taxon>Perkinsidae</taxon>
        <taxon>Perkinsus</taxon>
    </lineage>
</organism>
<dbReference type="SUPFAM" id="SSF81606">
    <property type="entry name" value="PP2C-like"/>
    <property type="match status" value="1"/>
</dbReference>
<feature type="domain" description="PPM-type phosphatase" evidence="4">
    <location>
        <begin position="225"/>
        <end position="542"/>
    </location>
</feature>